<dbReference type="RefSeq" id="WP_100466057.1">
    <property type="nucleotide sequence ID" value="NZ_QXBN01000023.1"/>
</dbReference>
<evidence type="ECO:0000313" key="1">
    <source>
        <dbReference type="EMBL" id="RIT32723.1"/>
    </source>
</evidence>
<dbReference type="AlphaFoldDB" id="A0ABD7HID4"/>
<accession>A0ABD7HID4</accession>
<organism evidence="1 2">
    <name type="scientific">Mycobacteroides abscessus</name>
    <dbReference type="NCBI Taxonomy" id="36809"/>
    <lineage>
        <taxon>Bacteria</taxon>
        <taxon>Bacillati</taxon>
        <taxon>Actinomycetota</taxon>
        <taxon>Actinomycetes</taxon>
        <taxon>Mycobacteriales</taxon>
        <taxon>Mycobacteriaceae</taxon>
        <taxon>Mycobacteroides</taxon>
    </lineage>
</organism>
<dbReference type="EMBL" id="QXBN01000023">
    <property type="protein sequence ID" value="RIT32723.1"/>
    <property type="molecule type" value="Genomic_DNA"/>
</dbReference>
<gene>
    <name evidence="1" type="ORF">D2E76_23210</name>
</gene>
<proteinExistence type="predicted"/>
<name>A0ABD7HID4_9MYCO</name>
<sequence length="117" mass="13699">MNTISREHPVARKPHRCNMCYRRIEPGERYLKSFNVDSGEGWTWKECEHCDAMLGLLWHQLLEPLDYGEGYDSDTMGEFEPSTIGEARLKVYWRHGWRRRDGTLRPVPEPPVKPVAA</sequence>
<evidence type="ECO:0000313" key="2">
    <source>
        <dbReference type="Proteomes" id="UP000284557"/>
    </source>
</evidence>
<comment type="caution">
    <text evidence="1">The sequence shown here is derived from an EMBL/GenBank/DDBJ whole genome shotgun (WGS) entry which is preliminary data.</text>
</comment>
<reference evidence="1 2" key="1">
    <citation type="submission" date="2018-08" db="EMBL/GenBank/DDBJ databases">
        <title>Linezolid Resistance in Mycobacterium abscessus: MIC Distribution and Comprehensive Investigation of Resistance Mechanisms.</title>
        <authorList>
            <person name="Ye M."/>
            <person name="Xu L."/>
            <person name="Zou Y."/>
            <person name="Li B."/>
            <person name="Guo Q."/>
            <person name="Zhang Y."/>
            <person name="Zhan M."/>
            <person name="Xu B."/>
            <person name="Yu F."/>
            <person name="Zhang Z."/>
            <person name="Chu H."/>
        </authorList>
    </citation>
    <scope>NUCLEOTIDE SEQUENCE [LARGE SCALE GENOMIC DNA]</scope>
    <source>
        <strain evidence="1 2">G143</strain>
    </source>
</reference>
<evidence type="ECO:0008006" key="3">
    <source>
        <dbReference type="Google" id="ProtNLM"/>
    </source>
</evidence>
<protein>
    <recommendedName>
        <fullName evidence="3">Bacteriophage protein</fullName>
    </recommendedName>
</protein>
<dbReference type="Proteomes" id="UP000284557">
    <property type="component" value="Unassembled WGS sequence"/>
</dbReference>